<evidence type="ECO:0000313" key="1">
    <source>
        <dbReference type="EMBL" id="KAK3708477.1"/>
    </source>
</evidence>
<proteinExistence type="predicted"/>
<reference evidence="1" key="1">
    <citation type="journal article" date="2023" name="G3 (Bethesda)">
        <title>A reference genome for the long-term kleptoplast-retaining sea slug Elysia crispata morphotype clarki.</title>
        <authorList>
            <person name="Eastman K.E."/>
            <person name="Pendleton A.L."/>
            <person name="Shaikh M.A."/>
            <person name="Suttiyut T."/>
            <person name="Ogas R."/>
            <person name="Tomko P."/>
            <person name="Gavelis G."/>
            <person name="Widhalm J.R."/>
            <person name="Wisecaver J.H."/>
        </authorList>
    </citation>
    <scope>NUCLEOTIDE SEQUENCE</scope>
    <source>
        <strain evidence="1">ECLA1</strain>
    </source>
</reference>
<sequence>MVPEWKHGAGDGGRDIALSSASVIRLILTERRFLGSSAIALFSNVRDLSGKHWPKVFMQKKLKEIRSLKSVERLSRTNKRNLLCAASDDRLLLLARLVRSTRPILRGRSTLHVPYRSACDSTRPVSRDVRFYTTCIARRLTPNALYRATCDSTRPVSRDVRFYTTCIARRLTPNALYRATCDSTRPVSRDV</sequence>
<protein>
    <submittedName>
        <fullName evidence="1">Uncharacterized protein</fullName>
    </submittedName>
</protein>
<accession>A0AAE0XTV4</accession>
<dbReference type="EMBL" id="JAWDGP010007694">
    <property type="protein sequence ID" value="KAK3708477.1"/>
    <property type="molecule type" value="Genomic_DNA"/>
</dbReference>
<name>A0AAE0XTV4_9GAST</name>
<evidence type="ECO:0000313" key="2">
    <source>
        <dbReference type="Proteomes" id="UP001283361"/>
    </source>
</evidence>
<dbReference type="Proteomes" id="UP001283361">
    <property type="component" value="Unassembled WGS sequence"/>
</dbReference>
<organism evidence="1 2">
    <name type="scientific">Elysia crispata</name>
    <name type="common">lettuce slug</name>
    <dbReference type="NCBI Taxonomy" id="231223"/>
    <lineage>
        <taxon>Eukaryota</taxon>
        <taxon>Metazoa</taxon>
        <taxon>Spiralia</taxon>
        <taxon>Lophotrochozoa</taxon>
        <taxon>Mollusca</taxon>
        <taxon>Gastropoda</taxon>
        <taxon>Heterobranchia</taxon>
        <taxon>Euthyneura</taxon>
        <taxon>Panpulmonata</taxon>
        <taxon>Sacoglossa</taxon>
        <taxon>Placobranchoidea</taxon>
        <taxon>Plakobranchidae</taxon>
        <taxon>Elysia</taxon>
    </lineage>
</organism>
<keyword evidence="2" id="KW-1185">Reference proteome</keyword>
<comment type="caution">
    <text evidence="1">The sequence shown here is derived from an EMBL/GenBank/DDBJ whole genome shotgun (WGS) entry which is preliminary data.</text>
</comment>
<dbReference type="AlphaFoldDB" id="A0AAE0XTV4"/>
<gene>
    <name evidence="1" type="ORF">RRG08_053058</name>
</gene>